<evidence type="ECO:0000313" key="1">
    <source>
        <dbReference type="EMBL" id="KAK8890251.1"/>
    </source>
</evidence>
<proteinExistence type="predicted"/>
<reference evidence="1 2" key="1">
    <citation type="submission" date="2024-04" db="EMBL/GenBank/DDBJ databases">
        <title>Tritrichomonas musculus Genome.</title>
        <authorList>
            <person name="Alves-Ferreira E."/>
            <person name="Grigg M."/>
            <person name="Lorenzi H."/>
            <person name="Galac M."/>
        </authorList>
    </citation>
    <scope>NUCLEOTIDE SEQUENCE [LARGE SCALE GENOMIC DNA]</scope>
    <source>
        <strain evidence="1 2">EAF2021</strain>
    </source>
</reference>
<comment type="caution">
    <text evidence="1">The sequence shown here is derived from an EMBL/GenBank/DDBJ whole genome shotgun (WGS) entry which is preliminary data.</text>
</comment>
<sequence>MSYRRDVQQDEQVHLPLETTFNSSIDGVVDVIHSNRIYFKYPPEWNTSNVNEKIIGIRNIHLKRKHKTLKFILYVRKYDKDKFDVGFKDRTVEYLIQLLDNLLDNLPDVFWFYINGSNNNELKRQVNDESQRLFSKNYYLNHEQSMTVMKYLLKYNELYLFMRYALTRKEIEDINNELNNSDGIENIIEIQLSNMEPTNITVFRIPINITIDEDDTWNDIHDKLIECIKKTNIYNYLRSVIID</sequence>
<evidence type="ECO:0000313" key="2">
    <source>
        <dbReference type="Proteomes" id="UP001470230"/>
    </source>
</evidence>
<keyword evidence="2" id="KW-1185">Reference proteome</keyword>
<gene>
    <name evidence="1" type="ORF">M9Y10_035023</name>
</gene>
<protein>
    <submittedName>
        <fullName evidence="1">Uncharacterized protein</fullName>
    </submittedName>
</protein>
<dbReference type="Proteomes" id="UP001470230">
    <property type="component" value="Unassembled WGS sequence"/>
</dbReference>
<dbReference type="EMBL" id="JAPFFF010000005">
    <property type="protein sequence ID" value="KAK8890251.1"/>
    <property type="molecule type" value="Genomic_DNA"/>
</dbReference>
<organism evidence="1 2">
    <name type="scientific">Tritrichomonas musculus</name>
    <dbReference type="NCBI Taxonomy" id="1915356"/>
    <lineage>
        <taxon>Eukaryota</taxon>
        <taxon>Metamonada</taxon>
        <taxon>Parabasalia</taxon>
        <taxon>Tritrichomonadida</taxon>
        <taxon>Tritrichomonadidae</taxon>
        <taxon>Tritrichomonas</taxon>
    </lineage>
</organism>
<accession>A0ABR2KHD8</accession>
<name>A0ABR2KHD8_9EUKA</name>